<sequence length="303" mass="30351">MPSSVLRRVARVLAGPGRAGPATSGAGQVVALFRASHPEPAAAVTTVAGLLAWGFGHRPAGVVAVVLTVAASQLAVGWANDALDAERDAVVGRTDKPIAAGLVSQRTTARAAVAATLATPTLALTTNPVAAAVATIGLLSALLYDWPLKSSPLSVLPYAVSFGSMPAFVVLALPGTPAPPVWLVTAAALLGAGAHFANVLPDLDDDARTGVRGLPHRLGSGGSRAAAVGLLLAATATLVLGPPGPPSPVGLAAVTTAVLVPPLLWYGERLTARARPRSVVAFRSVLIIALIDVILLVTSGPQT</sequence>
<dbReference type="GO" id="GO:0016765">
    <property type="term" value="F:transferase activity, transferring alkyl or aryl (other than methyl) groups"/>
    <property type="evidence" value="ECO:0007669"/>
    <property type="project" value="InterPro"/>
</dbReference>
<reference evidence="7 8" key="1">
    <citation type="submission" date="2019-06" db="EMBL/GenBank/DDBJ databases">
        <title>Sequencing the genomes of 1000 actinobacteria strains.</title>
        <authorList>
            <person name="Klenk H.-P."/>
        </authorList>
    </citation>
    <scope>NUCLEOTIDE SEQUENCE [LARGE SCALE GENOMIC DNA]</scope>
    <source>
        <strain evidence="7 8">DSM 44819</strain>
    </source>
</reference>
<feature type="transmembrane region" description="Helical" evidence="5">
    <location>
        <begin position="279"/>
        <end position="298"/>
    </location>
</feature>
<evidence type="ECO:0000313" key="6">
    <source>
        <dbReference type="EMBL" id="GIM87631.1"/>
    </source>
</evidence>
<proteinExistence type="predicted"/>
<evidence type="ECO:0000256" key="1">
    <source>
        <dbReference type="ARBA" id="ARBA00004141"/>
    </source>
</evidence>
<dbReference type="Proteomes" id="UP000677457">
    <property type="component" value="Unassembled WGS sequence"/>
</dbReference>
<dbReference type="PANTHER" id="PTHR42723">
    <property type="entry name" value="CHLOROPHYLL SYNTHASE"/>
    <property type="match status" value="1"/>
</dbReference>
<evidence type="ECO:0000256" key="3">
    <source>
        <dbReference type="ARBA" id="ARBA00022989"/>
    </source>
</evidence>
<dbReference type="InterPro" id="IPR000537">
    <property type="entry name" value="UbiA_prenyltransferase"/>
</dbReference>
<name>A0A542XLA6_SALAC</name>
<keyword evidence="3 5" id="KW-1133">Transmembrane helix</keyword>
<gene>
    <name evidence="7" type="ORF">FB564_1720</name>
    <name evidence="6" type="ORF">Sar04_43670</name>
</gene>
<evidence type="ECO:0000313" key="9">
    <source>
        <dbReference type="Proteomes" id="UP000677457"/>
    </source>
</evidence>
<dbReference type="AlphaFoldDB" id="A0A542XLA6"/>
<comment type="caution">
    <text evidence="7">The sequence shown here is derived from an EMBL/GenBank/DDBJ whole genome shotgun (WGS) entry which is preliminary data.</text>
</comment>
<evidence type="ECO:0000313" key="8">
    <source>
        <dbReference type="Proteomes" id="UP000315983"/>
    </source>
</evidence>
<dbReference type="RefSeq" id="WP_026269789.1">
    <property type="nucleotide sequence ID" value="NZ_BOQM01000044.1"/>
</dbReference>
<dbReference type="PANTHER" id="PTHR42723:SF1">
    <property type="entry name" value="CHLOROPHYLL SYNTHASE, CHLOROPLASTIC"/>
    <property type="match status" value="1"/>
</dbReference>
<dbReference type="Gene3D" id="1.10.357.140">
    <property type="entry name" value="UbiA prenyltransferase"/>
    <property type="match status" value="1"/>
</dbReference>
<evidence type="ECO:0000256" key="4">
    <source>
        <dbReference type="ARBA" id="ARBA00023136"/>
    </source>
</evidence>
<dbReference type="EMBL" id="VFOL01000001">
    <property type="protein sequence ID" value="TQL36616.1"/>
    <property type="molecule type" value="Genomic_DNA"/>
</dbReference>
<feature type="transmembrane region" description="Helical" evidence="5">
    <location>
        <begin position="221"/>
        <end position="241"/>
    </location>
</feature>
<dbReference type="Proteomes" id="UP000315983">
    <property type="component" value="Unassembled WGS sequence"/>
</dbReference>
<feature type="transmembrane region" description="Helical" evidence="5">
    <location>
        <begin position="155"/>
        <end position="175"/>
    </location>
</feature>
<feature type="transmembrane region" description="Helical" evidence="5">
    <location>
        <begin position="181"/>
        <end position="200"/>
    </location>
</feature>
<keyword evidence="7" id="KW-0808">Transferase</keyword>
<dbReference type="EMBL" id="BOQM01000044">
    <property type="protein sequence ID" value="GIM87631.1"/>
    <property type="molecule type" value="Genomic_DNA"/>
</dbReference>
<keyword evidence="9" id="KW-1185">Reference proteome</keyword>
<keyword evidence="4 5" id="KW-0472">Membrane</keyword>
<feature type="transmembrane region" description="Helical" evidence="5">
    <location>
        <begin position="129"/>
        <end position="148"/>
    </location>
</feature>
<organism evidence="7 8">
    <name type="scientific">Salinispora arenicola</name>
    <dbReference type="NCBI Taxonomy" id="168697"/>
    <lineage>
        <taxon>Bacteria</taxon>
        <taxon>Bacillati</taxon>
        <taxon>Actinomycetota</taxon>
        <taxon>Actinomycetes</taxon>
        <taxon>Micromonosporales</taxon>
        <taxon>Micromonosporaceae</taxon>
        <taxon>Salinispora</taxon>
    </lineage>
</organism>
<dbReference type="GO" id="GO:0016020">
    <property type="term" value="C:membrane"/>
    <property type="evidence" value="ECO:0007669"/>
    <property type="project" value="UniProtKB-SubCell"/>
</dbReference>
<evidence type="ECO:0000313" key="7">
    <source>
        <dbReference type="EMBL" id="TQL36616.1"/>
    </source>
</evidence>
<dbReference type="Pfam" id="PF01040">
    <property type="entry name" value="UbiA"/>
    <property type="match status" value="1"/>
</dbReference>
<evidence type="ECO:0000256" key="5">
    <source>
        <dbReference type="SAM" id="Phobius"/>
    </source>
</evidence>
<accession>A0A542XLA6</accession>
<reference evidence="6 9" key="2">
    <citation type="submission" date="2021-03" db="EMBL/GenBank/DDBJ databases">
        <title>Whole genome shotgun sequence of Salinispora arenicola NBRC 105043.</title>
        <authorList>
            <person name="Komaki H."/>
            <person name="Tamura T."/>
        </authorList>
    </citation>
    <scope>NUCLEOTIDE SEQUENCE [LARGE SCALE GENOMIC DNA]</scope>
    <source>
        <strain evidence="6 9">NBRC 105043</strain>
    </source>
</reference>
<dbReference type="GeneID" id="93771006"/>
<dbReference type="InterPro" id="IPR044878">
    <property type="entry name" value="UbiA_sf"/>
</dbReference>
<evidence type="ECO:0000256" key="2">
    <source>
        <dbReference type="ARBA" id="ARBA00022692"/>
    </source>
</evidence>
<keyword evidence="2 5" id="KW-0812">Transmembrane</keyword>
<feature type="transmembrane region" description="Helical" evidence="5">
    <location>
        <begin position="247"/>
        <end position="267"/>
    </location>
</feature>
<dbReference type="InterPro" id="IPR050475">
    <property type="entry name" value="Prenyltransferase_related"/>
</dbReference>
<protein>
    <submittedName>
        <fullName evidence="7">4-hydroxybenzoate polyprenyltransferase</fullName>
    </submittedName>
    <submittedName>
        <fullName evidence="6">Membrane protein</fullName>
    </submittedName>
</protein>
<comment type="subcellular location">
    <subcellularLocation>
        <location evidence="1">Membrane</location>
        <topology evidence="1">Multi-pass membrane protein</topology>
    </subcellularLocation>
</comment>